<keyword evidence="15" id="KW-0131">Cell cycle</keyword>
<dbReference type="CDD" id="cd00082">
    <property type="entry name" value="HisKA"/>
    <property type="match status" value="1"/>
</dbReference>
<feature type="modified residue" description="4-aspartylphosphate" evidence="17">
    <location>
        <position position="771"/>
    </location>
</feature>
<dbReference type="CDD" id="cd17546">
    <property type="entry name" value="REC_hyHK_CKI1_RcsC-like"/>
    <property type="match status" value="1"/>
</dbReference>
<feature type="domain" description="Histidine kinase" evidence="20">
    <location>
        <begin position="475"/>
        <end position="697"/>
    </location>
</feature>
<evidence type="ECO:0000256" key="3">
    <source>
        <dbReference type="ARBA" id="ARBA00006402"/>
    </source>
</evidence>
<dbReference type="InterPro" id="IPR004358">
    <property type="entry name" value="Sig_transdc_His_kin-like_C"/>
</dbReference>
<dbReference type="PROSITE" id="PS50110">
    <property type="entry name" value="RESPONSE_REGULATORY"/>
    <property type="match status" value="1"/>
</dbReference>
<keyword evidence="14 19" id="KW-0472">Membrane</keyword>
<keyword evidence="11 23" id="KW-0067">ATP-binding</keyword>
<feature type="domain" description="Response regulatory" evidence="21">
    <location>
        <begin position="722"/>
        <end position="838"/>
    </location>
</feature>
<dbReference type="Pfam" id="PF00512">
    <property type="entry name" value="HisKA"/>
    <property type="match status" value="1"/>
</dbReference>
<dbReference type="PRINTS" id="PR00344">
    <property type="entry name" value="BCTRLSENSOR"/>
</dbReference>
<dbReference type="RefSeq" id="WP_208338642.1">
    <property type="nucleotide sequence ID" value="NZ_CAWQFN010000191.1"/>
</dbReference>
<dbReference type="SUPFAM" id="SSF47384">
    <property type="entry name" value="Homodimeric domain of signal transducing histidine kinase"/>
    <property type="match status" value="1"/>
</dbReference>
<dbReference type="EMBL" id="JAALHA020000004">
    <property type="protein sequence ID" value="MDR9895125.1"/>
    <property type="molecule type" value="Genomic_DNA"/>
</dbReference>
<accession>A0AAP5I9V6</accession>
<dbReference type="SMART" id="SM00387">
    <property type="entry name" value="HATPase_c"/>
    <property type="match status" value="1"/>
</dbReference>
<dbReference type="InterPro" id="IPR036097">
    <property type="entry name" value="HisK_dim/P_sf"/>
</dbReference>
<dbReference type="CDD" id="cd12913">
    <property type="entry name" value="PDC1_MCP_like"/>
    <property type="match status" value="1"/>
</dbReference>
<dbReference type="Gene3D" id="3.30.450.20">
    <property type="entry name" value="PAS domain"/>
    <property type="match status" value="2"/>
</dbReference>
<evidence type="ECO:0000256" key="13">
    <source>
        <dbReference type="ARBA" id="ARBA00023012"/>
    </source>
</evidence>
<dbReference type="FunFam" id="1.10.287.130:FF:000038">
    <property type="entry name" value="Sensory transduction histidine kinase"/>
    <property type="match status" value="1"/>
</dbReference>
<keyword evidence="18" id="KW-0175">Coiled coil</keyword>
<dbReference type="SUPFAM" id="SSF158472">
    <property type="entry name" value="HAMP domain-like"/>
    <property type="match status" value="1"/>
</dbReference>
<sequence>MTKLRKLLDQSTETIFRRLRLRTILIVPFVIQICITVVLVGYFSFKNGQKTVNDLVIELQSEVNSKVFLHLDSYLKLPVYINKINNDLINLGILDYHNSDVLEKYFYTQIKNSNISYINFGHVNGKFTGILKDKKDGERVNFNLEVLDSSGDRKMSVYNMNSDGTRGKLLKTCNTDPLLDPWYTDAVKAGKPIWSKIYQWQNLDAISISYSYPVYNPQNRLIGVLGTDLKLSLISRFLRDIRISPNGRVFILERNGLLVANSNAQPPFKHKNGKILRIKAEESDDPLIKTTAQHLKALFDFNKVQSDQHIQFQAKGQNIFVKVAPWTDEFGLNWLVIEAVPEADFMGQIHQNTRNTIILSLLALLISLVVGIITARWITQPIIRLKDAATAFANGNFEQTVPTNRQDELGVLTIAFNSMASQLQNAFITLQKTNQELEQTNLLLEHRVEERTAELKDAKEFADAANAAKSEFLANMSHELRTPLNGILGYAQILMREKQSTPKQQDAFNIIYQCGSHLLTLINDILDLSKIEARKLELVTEDFPFIGFLNSIVEICRVRAEQKGIQFRYEALNKLPQYIHTDEKRLRQVLINLLSNAIKFTDKGGVFFRVGVVDESIEGRYCIRFEVRDTGVGMTAEQLKKIFMPFEQVGDRHRMTEGTGLGLAISHQIAQMMGSQIHVTSTLGEGSTFWFDVNVIAASQSLEIDTHKTTQNIVAYEGKRRQILIVDDRWENRSVIHNLLEPLDFKLIEASNGEEGLEQALIHQPDCIITDLSMPVMDGLEMVEKLRSLPQFQHTVIIASSSSVFDFNRQQSQATGCNGFLPKPIQSDELLEQLGFHLGLTWIQESETLSCAVHPQNPIVFVFPCVQELKILQQAARMGDIDTLEQEVQRILLLDKSYKPFADQLLQLLQEMNEVAILKFIQQAIAEVK</sequence>
<evidence type="ECO:0000256" key="19">
    <source>
        <dbReference type="SAM" id="Phobius"/>
    </source>
</evidence>
<comment type="subcellular location">
    <subcellularLocation>
        <location evidence="2">Cell membrane</location>
        <topology evidence="2">Multi-pass membrane protein</topology>
    </subcellularLocation>
</comment>
<evidence type="ECO:0000256" key="17">
    <source>
        <dbReference type="PROSITE-ProRule" id="PRU00169"/>
    </source>
</evidence>
<proteinExistence type="inferred from homology"/>
<dbReference type="SMART" id="SM00304">
    <property type="entry name" value="HAMP"/>
    <property type="match status" value="1"/>
</dbReference>
<evidence type="ECO:0000256" key="12">
    <source>
        <dbReference type="ARBA" id="ARBA00022989"/>
    </source>
</evidence>
<dbReference type="Gene3D" id="3.40.50.2300">
    <property type="match status" value="1"/>
</dbReference>
<evidence type="ECO:0000256" key="9">
    <source>
        <dbReference type="ARBA" id="ARBA00022741"/>
    </source>
</evidence>
<dbReference type="EC" id="2.7.13.3" evidence="4"/>
<protein>
    <recommendedName>
        <fullName evidence="16">Circadian input-output histidine kinase CikA</fullName>
        <ecNumber evidence="4">2.7.13.3</ecNumber>
    </recommendedName>
</protein>
<dbReference type="InterPro" id="IPR033479">
    <property type="entry name" value="dCache_1"/>
</dbReference>
<feature type="transmembrane region" description="Helical" evidence="19">
    <location>
        <begin position="21"/>
        <end position="45"/>
    </location>
</feature>
<dbReference type="PROSITE" id="PS50109">
    <property type="entry name" value="HIS_KIN"/>
    <property type="match status" value="1"/>
</dbReference>
<evidence type="ECO:0000256" key="7">
    <source>
        <dbReference type="ARBA" id="ARBA00022679"/>
    </source>
</evidence>
<dbReference type="InterPro" id="IPR003660">
    <property type="entry name" value="HAMP_dom"/>
</dbReference>
<dbReference type="InterPro" id="IPR003594">
    <property type="entry name" value="HATPase_dom"/>
</dbReference>
<dbReference type="InterPro" id="IPR036890">
    <property type="entry name" value="HATPase_C_sf"/>
</dbReference>
<evidence type="ECO:0000313" key="23">
    <source>
        <dbReference type="EMBL" id="MDR9895125.1"/>
    </source>
</evidence>
<dbReference type="Pfam" id="PF02743">
    <property type="entry name" value="dCache_1"/>
    <property type="match status" value="1"/>
</dbReference>
<keyword evidence="13" id="KW-0902">Two-component regulatory system</keyword>
<dbReference type="FunFam" id="3.30.565.10:FF:000010">
    <property type="entry name" value="Sensor histidine kinase RcsC"/>
    <property type="match status" value="1"/>
</dbReference>
<organism evidence="23 24">
    <name type="scientific">Aetokthonos hydrillicola Thurmond2011</name>
    <dbReference type="NCBI Taxonomy" id="2712845"/>
    <lineage>
        <taxon>Bacteria</taxon>
        <taxon>Bacillati</taxon>
        <taxon>Cyanobacteriota</taxon>
        <taxon>Cyanophyceae</taxon>
        <taxon>Nostocales</taxon>
        <taxon>Hapalosiphonaceae</taxon>
        <taxon>Aetokthonos</taxon>
    </lineage>
</organism>
<evidence type="ECO:0000256" key="10">
    <source>
        <dbReference type="ARBA" id="ARBA00022777"/>
    </source>
</evidence>
<dbReference type="InterPro" id="IPR003661">
    <property type="entry name" value="HisK_dim/P_dom"/>
</dbReference>
<dbReference type="GO" id="GO:0000155">
    <property type="term" value="F:phosphorelay sensor kinase activity"/>
    <property type="evidence" value="ECO:0007669"/>
    <property type="project" value="InterPro"/>
</dbReference>
<feature type="coiled-coil region" evidence="18">
    <location>
        <begin position="420"/>
        <end position="454"/>
    </location>
</feature>
<evidence type="ECO:0000259" key="22">
    <source>
        <dbReference type="PROSITE" id="PS50885"/>
    </source>
</evidence>
<keyword evidence="7" id="KW-0808">Transferase</keyword>
<evidence type="ECO:0000256" key="5">
    <source>
        <dbReference type="ARBA" id="ARBA00022475"/>
    </source>
</evidence>
<name>A0AAP5I9V6_9CYAN</name>
<evidence type="ECO:0000256" key="14">
    <source>
        <dbReference type="ARBA" id="ARBA00023136"/>
    </source>
</evidence>
<evidence type="ECO:0000256" key="11">
    <source>
        <dbReference type="ARBA" id="ARBA00022840"/>
    </source>
</evidence>
<evidence type="ECO:0000256" key="4">
    <source>
        <dbReference type="ARBA" id="ARBA00012438"/>
    </source>
</evidence>
<evidence type="ECO:0000256" key="15">
    <source>
        <dbReference type="ARBA" id="ARBA00023306"/>
    </source>
</evidence>
<evidence type="ECO:0000256" key="2">
    <source>
        <dbReference type="ARBA" id="ARBA00004651"/>
    </source>
</evidence>
<keyword evidence="24" id="KW-1185">Reference proteome</keyword>
<evidence type="ECO:0000259" key="20">
    <source>
        <dbReference type="PROSITE" id="PS50109"/>
    </source>
</evidence>
<keyword evidence="6 17" id="KW-0597">Phosphoprotein</keyword>
<evidence type="ECO:0000313" key="24">
    <source>
        <dbReference type="Proteomes" id="UP000667802"/>
    </source>
</evidence>
<dbReference type="CDD" id="cd06225">
    <property type="entry name" value="HAMP"/>
    <property type="match status" value="1"/>
</dbReference>
<dbReference type="PANTHER" id="PTHR45339">
    <property type="entry name" value="HYBRID SIGNAL TRANSDUCTION HISTIDINE KINASE J"/>
    <property type="match status" value="1"/>
</dbReference>
<dbReference type="GO" id="GO:0005886">
    <property type="term" value="C:plasma membrane"/>
    <property type="evidence" value="ECO:0007669"/>
    <property type="project" value="UniProtKB-SubCell"/>
</dbReference>
<evidence type="ECO:0000256" key="18">
    <source>
        <dbReference type="SAM" id="Coils"/>
    </source>
</evidence>
<dbReference type="InterPro" id="IPR011006">
    <property type="entry name" value="CheY-like_superfamily"/>
</dbReference>
<evidence type="ECO:0000256" key="8">
    <source>
        <dbReference type="ARBA" id="ARBA00022692"/>
    </source>
</evidence>
<keyword evidence="5" id="KW-1003">Cell membrane</keyword>
<evidence type="ECO:0000256" key="16">
    <source>
        <dbReference type="ARBA" id="ARBA00074306"/>
    </source>
</evidence>
<comment type="similarity">
    <text evidence="3">In the N-terminal section; belongs to the phytochrome family.</text>
</comment>
<reference evidence="24" key="1">
    <citation type="journal article" date="2021" name="Science">
        <title>Hunting the eagle killer: A cyanobacterial neurotoxin causes vacuolar myelinopathy.</title>
        <authorList>
            <person name="Breinlinger S."/>
            <person name="Phillips T.J."/>
            <person name="Haram B.N."/>
            <person name="Mares J."/>
            <person name="Martinez Yerena J.A."/>
            <person name="Hrouzek P."/>
            <person name="Sobotka R."/>
            <person name="Henderson W.M."/>
            <person name="Schmieder P."/>
            <person name="Williams S.M."/>
            <person name="Lauderdale J.D."/>
            <person name="Wilde H.D."/>
            <person name="Gerrin W."/>
            <person name="Kust A."/>
            <person name="Washington J.W."/>
            <person name="Wagner C."/>
            <person name="Geier B."/>
            <person name="Liebeke M."/>
            <person name="Enke H."/>
            <person name="Niedermeyer T.H.J."/>
            <person name="Wilde S.B."/>
        </authorList>
    </citation>
    <scope>NUCLEOTIDE SEQUENCE [LARGE SCALE GENOMIC DNA]</scope>
    <source>
        <strain evidence="24">Thurmond2011</strain>
    </source>
</reference>
<dbReference type="GO" id="GO:0005524">
    <property type="term" value="F:ATP binding"/>
    <property type="evidence" value="ECO:0007669"/>
    <property type="project" value="UniProtKB-KW"/>
</dbReference>
<dbReference type="PROSITE" id="PS50885">
    <property type="entry name" value="HAMP"/>
    <property type="match status" value="1"/>
</dbReference>
<feature type="transmembrane region" description="Helical" evidence="19">
    <location>
        <begin position="357"/>
        <end position="378"/>
    </location>
</feature>
<dbReference type="Gene3D" id="1.10.287.130">
    <property type="match status" value="1"/>
</dbReference>
<dbReference type="Gene3D" id="3.30.565.10">
    <property type="entry name" value="Histidine kinase-like ATPase, C-terminal domain"/>
    <property type="match status" value="1"/>
</dbReference>
<keyword evidence="9" id="KW-0547">Nucleotide-binding</keyword>
<comment type="caution">
    <text evidence="23">The sequence shown here is derived from an EMBL/GenBank/DDBJ whole genome shotgun (WGS) entry which is preliminary data.</text>
</comment>
<gene>
    <name evidence="23" type="ORF">G7B40_011185</name>
</gene>
<dbReference type="Pfam" id="PF00072">
    <property type="entry name" value="Response_reg"/>
    <property type="match status" value="1"/>
</dbReference>
<dbReference type="SUPFAM" id="SSF55874">
    <property type="entry name" value="ATPase domain of HSP90 chaperone/DNA topoisomerase II/histidine kinase"/>
    <property type="match status" value="1"/>
</dbReference>
<keyword evidence="10" id="KW-0418">Kinase</keyword>
<evidence type="ECO:0000259" key="21">
    <source>
        <dbReference type="PROSITE" id="PS50110"/>
    </source>
</evidence>
<keyword evidence="12 19" id="KW-1133">Transmembrane helix</keyword>
<evidence type="ECO:0000256" key="6">
    <source>
        <dbReference type="ARBA" id="ARBA00022553"/>
    </source>
</evidence>
<dbReference type="Proteomes" id="UP000667802">
    <property type="component" value="Unassembled WGS sequence"/>
</dbReference>
<dbReference type="InterPro" id="IPR005467">
    <property type="entry name" value="His_kinase_dom"/>
</dbReference>
<dbReference type="InterPro" id="IPR001789">
    <property type="entry name" value="Sig_transdc_resp-reg_receiver"/>
</dbReference>
<feature type="domain" description="HAMP" evidence="22">
    <location>
        <begin position="376"/>
        <end position="428"/>
    </location>
</feature>
<dbReference type="AlphaFoldDB" id="A0AAP5I9V6"/>
<evidence type="ECO:0000256" key="1">
    <source>
        <dbReference type="ARBA" id="ARBA00000085"/>
    </source>
</evidence>
<dbReference type="Gene3D" id="6.10.340.10">
    <property type="match status" value="1"/>
</dbReference>
<keyword evidence="8 19" id="KW-0812">Transmembrane</keyword>
<dbReference type="SMART" id="SM00388">
    <property type="entry name" value="HisKA"/>
    <property type="match status" value="1"/>
</dbReference>
<dbReference type="PANTHER" id="PTHR45339:SF1">
    <property type="entry name" value="HYBRID SIGNAL TRANSDUCTION HISTIDINE KINASE J"/>
    <property type="match status" value="1"/>
</dbReference>
<dbReference type="Pfam" id="PF02518">
    <property type="entry name" value="HATPase_c"/>
    <property type="match status" value="1"/>
</dbReference>
<dbReference type="SMART" id="SM00448">
    <property type="entry name" value="REC"/>
    <property type="match status" value="1"/>
</dbReference>
<comment type="catalytic activity">
    <reaction evidence="1">
        <text>ATP + protein L-histidine = ADP + protein N-phospho-L-histidine.</text>
        <dbReference type="EC" id="2.7.13.3"/>
    </reaction>
</comment>
<dbReference type="Pfam" id="PF00672">
    <property type="entry name" value="HAMP"/>
    <property type="match status" value="1"/>
</dbReference>
<dbReference type="CDD" id="cd16922">
    <property type="entry name" value="HATPase_EvgS-ArcB-TorS-like"/>
    <property type="match status" value="1"/>
</dbReference>
<dbReference type="SUPFAM" id="SSF52172">
    <property type="entry name" value="CheY-like"/>
    <property type="match status" value="1"/>
</dbReference>